<reference evidence="2 3" key="1">
    <citation type="journal article" date="2024" name="Microbiol. Resour. Announc.">
        <title>Genome annotations for the ascomycete fungi Trichoderma harzianum, Trichoderma aggressivum, and Purpureocillium lilacinum.</title>
        <authorList>
            <person name="Beijen E.P.W."/>
            <person name="Ohm R.A."/>
        </authorList>
    </citation>
    <scope>NUCLEOTIDE SEQUENCE [LARGE SCALE GENOMIC DNA]</scope>
    <source>
        <strain evidence="2 3">CBS 150709</strain>
    </source>
</reference>
<evidence type="ECO:0000313" key="2">
    <source>
        <dbReference type="EMBL" id="KAK4081921.1"/>
    </source>
</evidence>
<feature type="compositionally biased region" description="Polar residues" evidence="1">
    <location>
        <begin position="21"/>
        <end position="32"/>
    </location>
</feature>
<keyword evidence="3" id="KW-1185">Reference proteome</keyword>
<name>A0ABR0BJJ9_PURLI</name>
<evidence type="ECO:0000256" key="1">
    <source>
        <dbReference type="SAM" id="MobiDB-lite"/>
    </source>
</evidence>
<comment type="caution">
    <text evidence="2">The sequence shown here is derived from an EMBL/GenBank/DDBJ whole genome shotgun (WGS) entry which is preliminary data.</text>
</comment>
<evidence type="ECO:0000313" key="3">
    <source>
        <dbReference type="Proteomes" id="UP001287286"/>
    </source>
</evidence>
<dbReference type="EMBL" id="JAWRVI010000070">
    <property type="protein sequence ID" value="KAK4081921.1"/>
    <property type="molecule type" value="Genomic_DNA"/>
</dbReference>
<feature type="region of interest" description="Disordered" evidence="1">
    <location>
        <begin position="1"/>
        <end position="32"/>
    </location>
</feature>
<proteinExistence type="predicted"/>
<organism evidence="2 3">
    <name type="scientific">Purpureocillium lilacinum</name>
    <name type="common">Paecilomyces lilacinus</name>
    <dbReference type="NCBI Taxonomy" id="33203"/>
    <lineage>
        <taxon>Eukaryota</taxon>
        <taxon>Fungi</taxon>
        <taxon>Dikarya</taxon>
        <taxon>Ascomycota</taxon>
        <taxon>Pezizomycotina</taxon>
        <taxon>Sordariomycetes</taxon>
        <taxon>Hypocreomycetidae</taxon>
        <taxon>Hypocreales</taxon>
        <taxon>Ophiocordycipitaceae</taxon>
        <taxon>Purpureocillium</taxon>
    </lineage>
</organism>
<sequence>MGPSPPSSLLKGCLEPRFVPDQNSTTRNGDESQVNFPLIMIAGKAGSERHATAYPQMQTPRLSVPLVRETVGNLQAWTDTLWYANKGKVTSQTAMRTARVTGSQE</sequence>
<accession>A0ABR0BJJ9</accession>
<gene>
    <name evidence="2" type="ORF">Purlil1_11513</name>
</gene>
<protein>
    <submittedName>
        <fullName evidence="2">Uncharacterized protein</fullName>
    </submittedName>
</protein>
<dbReference type="Proteomes" id="UP001287286">
    <property type="component" value="Unassembled WGS sequence"/>
</dbReference>